<dbReference type="GO" id="GO:0004402">
    <property type="term" value="F:histone acetyltransferase activity"/>
    <property type="evidence" value="ECO:0007669"/>
    <property type="project" value="InterPro"/>
</dbReference>
<evidence type="ECO:0000256" key="6">
    <source>
        <dbReference type="SAM" id="MobiDB-lite"/>
    </source>
</evidence>
<feature type="compositionally biased region" description="Polar residues" evidence="6">
    <location>
        <begin position="1166"/>
        <end position="1198"/>
    </location>
</feature>
<evidence type="ECO:0000313" key="9">
    <source>
        <dbReference type="EMBL" id="KAG7194691.1"/>
    </source>
</evidence>
<name>A0A9P7VBX5_9ASCO</name>
<dbReference type="Proteomes" id="UP000790833">
    <property type="component" value="Unassembled WGS sequence"/>
</dbReference>
<keyword evidence="4" id="KW-0539">Nucleus</keyword>
<comment type="subcellular location">
    <subcellularLocation>
        <location evidence="1">Nucleus</location>
    </subcellularLocation>
</comment>
<gene>
    <name evidence="9" type="ORF">KQ657_004368</name>
</gene>
<feature type="compositionally biased region" description="Basic and acidic residues" evidence="6">
    <location>
        <begin position="792"/>
        <end position="822"/>
    </location>
</feature>
<feature type="coiled-coil region" evidence="5">
    <location>
        <begin position="1047"/>
        <end position="1074"/>
    </location>
</feature>
<dbReference type="InterPro" id="IPR041670">
    <property type="entry name" value="Znf-CCHC_6"/>
</dbReference>
<dbReference type="Pfam" id="PF15288">
    <property type="entry name" value="zf-CCHC_6"/>
    <property type="match status" value="1"/>
</dbReference>
<dbReference type="GeneID" id="66117742"/>
<feature type="domain" description="Zinc knuckle" evidence="8">
    <location>
        <begin position="1118"/>
        <end position="1150"/>
    </location>
</feature>
<dbReference type="PANTHER" id="PTHR13900:SF0">
    <property type="entry name" value="TRANSCRIPTION INITIATION FACTOR TFIID SUBUNIT 1"/>
    <property type="match status" value="1"/>
</dbReference>
<keyword evidence="2" id="KW-0805">Transcription regulation</keyword>
<dbReference type="GO" id="GO:0017025">
    <property type="term" value="F:TBP-class protein binding"/>
    <property type="evidence" value="ECO:0007669"/>
    <property type="project" value="InterPro"/>
</dbReference>
<dbReference type="GO" id="GO:0051123">
    <property type="term" value="P:RNA polymerase II preinitiation complex assembly"/>
    <property type="evidence" value="ECO:0007669"/>
    <property type="project" value="TreeGrafter"/>
</dbReference>
<organism evidence="9 10">
    <name type="scientific">Scheffersomyces spartinae</name>
    <dbReference type="NCBI Taxonomy" id="45513"/>
    <lineage>
        <taxon>Eukaryota</taxon>
        <taxon>Fungi</taxon>
        <taxon>Dikarya</taxon>
        <taxon>Ascomycota</taxon>
        <taxon>Saccharomycotina</taxon>
        <taxon>Pichiomycetes</taxon>
        <taxon>Debaryomycetaceae</taxon>
        <taxon>Scheffersomyces</taxon>
    </lineage>
</organism>
<proteinExistence type="predicted"/>
<accession>A0A9P7VBX5</accession>
<dbReference type="AlphaFoldDB" id="A0A9P7VBX5"/>
<feature type="region of interest" description="Disordered" evidence="6">
    <location>
        <begin position="1"/>
        <end position="21"/>
    </location>
</feature>
<evidence type="ECO:0000256" key="1">
    <source>
        <dbReference type="ARBA" id="ARBA00004123"/>
    </source>
</evidence>
<evidence type="ECO:0000256" key="4">
    <source>
        <dbReference type="ARBA" id="ARBA00023242"/>
    </source>
</evidence>
<comment type="caution">
    <text evidence="9">The sequence shown here is derived from an EMBL/GenBank/DDBJ whole genome shotgun (WGS) entry which is preliminary data.</text>
</comment>
<dbReference type="RefSeq" id="XP_043050238.1">
    <property type="nucleotide sequence ID" value="XM_043195041.1"/>
</dbReference>
<keyword evidence="10" id="KW-1185">Reference proteome</keyword>
<feature type="region of interest" description="Disordered" evidence="6">
    <location>
        <begin position="789"/>
        <end position="830"/>
    </location>
</feature>
<protein>
    <recommendedName>
        <fullName evidence="11">Transcription initiation factor TFIID subunit 1</fullName>
    </recommendedName>
</protein>
<evidence type="ECO:0000259" key="8">
    <source>
        <dbReference type="Pfam" id="PF15288"/>
    </source>
</evidence>
<reference evidence="9" key="1">
    <citation type="submission" date="2021-03" db="EMBL/GenBank/DDBJ databases">
        <authorList>
            <person name="Palmer J.M."/>
        </authorList>
    </citation>
    <scope>NUCLEOTIDE SEQUENCE</scope>
    <source>
        <strain evidence="9">ARV_011</strain>
    </source>
</reference>
<feature type="domain" description="Transcription initiation factor TFIID subunit 1 histone acetyltransferase" evidence="7">
    <location>
        <begin position="443"/>
        <end position="927"/>
    </location>
</feature>
<dbReference type="GO" id="GO:0016251">
    <property type="term" value="F:RNA polymerase II general transcription initiation factor activity"/>
    <property type="evidence" value="ECO:0007669"/>
    <property type="project" value="InterPro"/>
</dbReference>
<evidence type="ECO:0000256" key="3">
    <source>
        <dbReference type="ARBA" id="ARBA00023163"/>
    </source>
</evidence>
<dbReference type="OrthoDB" id="5752at2759"/>
<evidence type="ECO:0008006" key="11">
    <source>
        <dbReference type="Google" id="ProtNLM"/>
    </source>
</evidence>
<evidence type="ECO:0000313" key="10">
    <source>
        <dbReference type="Proteomes" id="UP000790833"/>
    </source>
</evidence>
<dbReference type="InterPro" id="IPR022591">
    <property type="entry name" value="TAF1_HAT_dom"/>
</dbReference>
<sequence>MSRGAKDGDDAAVNKYVQGNNDIPNDEIIDSIFLAKQTVHADDAIDYEDFDELAEDELEEEDEGTDLGGAANEIAVADGDGGMVEVDQEEAELQRRAEKQFDDLFGPGEDDDVNRMHVDDGGYMGDIGGHEGHYNDLNDDYLMAPDDNGLTNMELGDIFGDGEGDDHVGFEDDVSVGEMSDHEHHQQSTKVLVGARRDESRRKIARAIERLRRRKVEGKSVLRRMLSYYYPDYRDDKPFNFHKHFYPSPIYFKNHRPPIAFKEITKPFIPTKIAFELAPDGRKLFTKPLSEISSSSFSNQNVSENLANKDGFIVELYEGLPTRKPVEFLEKDALTDDKFIEFLKDLVLSTTGWDDEQIINPKPQASNGKTNSQNTIVREREVPGQAKIIDINYDDDMIFEGQIDKKLLALDMNDPNLLFVPEKMAATSKVLISPKDRLFNMKFNISNDKQYEVLKANYHKKVRSQLSNLNIEHSVPALRLQTPYYKVRLNKQECRSFHRPRFSVRPGTLVSFSKLKIRKRKKDRGKTPQEIFSRTSDLTLADTGPLIGMEYSEEYPQLLSNFGMCSKVVNYYRKETKDDNTRPKTSIGETHVLGMEDRSPFWNFGEVAPGQFVPTLYNNMVRTPIFKHDPKSTDFLMIRSQGAGSHQRFYLRNFNSMFAVGNVFPVVEVPAPHSRKVTNTSKNRLKMVVFRVMNSKGESRISVKDISKHFPEHNDMQNRQRLKEFMEYQRQGDDQGYWKIKGAGDNVPTEEDVRNMITPEDVCMLDSMQSGNQILEDYGYLFSDEQPSLQEQQKKKFDEKGDEKDDRKDKEKDKDGDKDAKEGKRKYNKDTGEINDFDIEEELAPWNWTRNFLTSTQTKTMLQLNGEGDPTGIGLGYSFLRATQKSSFTPLFAPKRENVPKNTSAAYQQKLYEHEIKRIWYEQRRSLADRVGDFDLSKEIYETYKPLDHYKYLKRKFEDEEERQNKLRLERELKLAGDDKEKPLPSQSKRVLRIERRFMDENGIVHRKVEVISDPRIIRAYVKRKKEIEDEKIKNADVDDIIPTSDKELNKIRKKALQEKLANLEKKVKMSKNKKPPKDSIHAAAAAGGTIIDANTVLLPDGTYAVGGKGIGKGKSTRRRCKSCGAFGHIRTNKSCPLYLLTKGGKIPAPPGAAAEALLAAKNDNNNKSSMNLPSISNAASPSTTNGVLPTESASNPAANVKPVEESLLVPIATTEASAAAE</sequence>
<dbReference type="EMBL" id="JAHMUF010000006">
    <property type="protein sequence ID" value="KAG7194691.1"/>
    <property type="molecule type" value="Genomic_DNA"/>
</dbReference>
<evidence type="ECO:0000256" key="5">
    <source>
        <dbReference type="SAM" id="Coils"/>
    </source>
</evidence>
<dbReference type="Pfam" id="PF12157">
    <property type="entry name" value="DUF3591"/>
    <property type="match status" value="1"/>
</dbReference>
<evidence type="ECO:0000256" key="2">
    <source>
        <dbReference type="ARBA" id="ARBA00023015"/>
    </source>
</evidence>
<evidence type="ECO:0000259" key="7">
    <source>
        <dbReference type="Pfam" id="PF12157"/>
    </source>
</evidence>
<keyword evidence="5" id="KW-0175">Coiled coil</keyword>
<feature type="region of interest" description="Disordered" evidence="6">
    <location>
        <begin position="1166"/>
        <end position="1200"/>
    </location>
</feature>
<dbReference type="InterPro" id="IPR040240">
    <property type="entry name" value="TAF1"/>
</dbReference>
<dbReference type="GO" id="GO:0005669">
    <property type="term" value="C:transcription factor TFIID complex"/>
    <property type="evidence" value="ECO:0007669"/>
    <property type="project" value="InterPro"/>
</dbReference>
<keyword evidence="3" id="KW-0804">Transcription</keyword>
<dbReference type="PANTHER" id="PTHR13900">
    <property type="entry name" value="TRANSCRIPTION INITIATION FACTOR TFIID"/>
    <property type="match status" value="1"/>
</dbReference>